<protein>
    <recommendedName>
        <fullName evidence="3">2Fe-2S ferredoxin-type domain-containing protein</fullName>
    </recommendedName>
</protein>
<evidence type="ECO:0000256" key="1">
    <source>
        <dbReference type="ARBA" id="ARBA00022714"/>
    </source>
</evidence>
<dbReference type="InterPro" id="IPR001041">
    <property type="entry name" value="2Fe-2S_ferredoxin-type"/>
</dbReference>
<keyword evidence="1" id="KW-0408">Iron</keyword>
<evidence type="ECO:0000313" key="5">
    <source>
        <dbReference type="Proteomes" id="UP001054902"/>
    </source>
</evidence>
<dbReference type="InterPro" id="IPR012675">
    <property type="entry name" value="Beta-grasp_dom_sf"/>
</dbReference>
<proteinExistence type="predicted"/>
<reference evidence="4 5" key="1">
    <citation type="journal article" date="2021" name="Sci. Rep.">
        <title>The genome of the diatom Chaetoceros tenuissimus carries an ancient integrated fragment of an extant virus.</title>
        <authorList>
            <person name="Hongo Y."/>
            <person name="Kimura K."/>
            <person name="Takaki Y."/>
            <person name="Yoshida Y."/>
            <person name="Baba S."/>
            <person name="Kobayashi G."/>
            <person name="Nagasaki K."/>
            <person name="Hano T."/>
            <person name="Tomaru Y."/>
        </authorList>
    </citation>
    <scope>NUCLEOTIDE SEQUENCE [LARGE SCALE GENOMIC DNA]</scope>
    <source>
        <strain evidence="4 5">NIES-3715</strain>
    </source>
</reference>
<gene>
    <name evidence="4" type="ORF">CTEN210_12845</name>
</gene>
<dbReference type="PROSITE" id="PS51085">
    <property type="entry name" value="2FE2S_FER_2"/>
    <property type="match status" value="1"/>
</dbReference>
<name>A0AAD3D5F5_9STRA</name>
<evidence type="ECO:0000259" key="3">
    <source>
        <dbReference type="PROSITE" id="PS51085"/>
    </source>
</evidence>
<feature type="domain" description="2Fe-2S ferredoxin-type" evidence="3">
    <location>
        <begin position="20"/>
        <end position="135"/>
    </location>
</feature>
<evidence type="ECO:0000256" key="2">
    <source>
        <dbReference type="ARBA" id="ARBA00023014"/>
    </source>
</evidence>
<organism evidence="4 5">
    <name type="scientific">Chaetoceros tenuissimus</name>
    <dbReference type="NCBI Taxonomy" id="426638"/>
    <lineage>
        <taxon>Eukaryota</taxon>
        <taxon>Sar</taxon>
        <taxon>Stramenopiles</taxon>
        <taxon>Ochrophyta</taxon>
        <taxon>Bacillariophyta</taxon>
        <taxon>Coscinodiscophyceae</taxon>
        <taxon>Chaetocerotophycidae</taxon>
        <taxon>Chaetocerotales</taxon>
        <taxon>Chaetocerotaceae</taxon>
        <taxon>Chaetoceros</taxon>
    </lineage>
</organism>
<dbReference type="Gene3D" id="3.10.20.30">
    <property type="match status" value="1"/>
</dbReference>
<dbReference type="CDD" id="cd00207">
    <property type="entry name" value="fer2"/>
    <property type="match status" value="1"/>
</dbReference>
<dbReference type="AlphaFoldDB" id="A0AAD3D5F5"/>
<comment type="caution">
    <text evidence="4">The sequence shown here is derived from an EMBL/GenBank/DDBJ whole genome shotgun (WGS) entry which is preliminary data.</text>
</comment>
<dbReference type="GO" id="GO:0051537">
    <property type="term" value="F:2 iron, 2 sulfur cluster binding"/>
    <property type="evidence" value="ECO:0007669"/>
    <property type="project" value="UniProtKB-KW"/>
</dbReference>
<dbReference type="SUPFAM" id="SSF54292">
    <property type="entry name" value="2Fe-2S ferredoxin-like"/>
    <property type="match status" value="1"/>
</dbReference>
<keyword evidence="2" id="KW-0411">Iron-sulfur</keyword>
<dbReference type="EMBL" id="BLLK01000051">
    <property type="protein sequence ID" value="GFH56369.1"/>
    <property type="molecule type" value="Genomic_DNA"/>
</dbReference>
<dbReference type="InterPro" id="IPR036010">
    <property type="entry name" value="2Fe-2S_ferredoxin-like_sf"/>
</dbReference>
<accession>A0AAD3D5F5</accession>
<dbReference type="Proteomes" id="UP001054902">
    <property type="component" value="Unassembled WGS sequence"/>
</dbReference>
<keyword evidence="5" id="KW-1185">Reference proteome</keyword>
<keyword evidence="1" id="KW-0479">Metal-binding</keyword>
<keyword evidence="1" id="KW-0001">2Fe-2S</keyword>
<sequence length="177" mass="19780">MRLLHASNVKDDEDSTNEDKEVTLSFKTADKTEEISINKGEILRSAMLKRGKSPHNGRARLINCRGLGTCGTCAVEITCTNGSENIPLIPQERNTKERLRLNFPPHGSEDQSSNLRLACQVRVQDDITVTKRTGFWGQDAPTDDNSSLAESYDAELWFGDLEYILDDKSPKDHTKGK</sequence>
<evidence type="ECO:0000313" key="4">
    <source>
        <dbReference type="EMBL" id="GFH56369.1"/>
    </source>
</evidence>